<evidence type="ECO:0000313" key="9">
    <source>
        <dbReference type="Proteomes" id="UP001549749"/>
    </source>
</evidence>
<keyword evidence="3" id="KW-0732">Signal</keyword>
<evidence type="ECO:0000313" key="8">
    <source>
        <dbReference type="EMBL" id="MET7000404.1"/>
    </source>
</evidence>
<feature type="domain" description="SusD-like N-terminal" evidence="7">
    <location>
        <begin position="116"/>
        <end position="242"/>
    </location>
</feature>
<proteinExistence type="inferred from homology"/>
<dbReference type="Pfam" id="PF14322">
    <property type="entry name" value="SusD-like_3"/>
    <property type="match status" value="1"/>
</dbReference>
<accession>A0ABV2TBJ8</accession>
<evidence type="ECO:0000259" key="6">
    <source>
        <dbReference type="Pfam" id="PF07980"/>
    </source>
</evidence>
<dbReference type="Pfam" id="PF07980">
    <property type="entry name" value="SusD_RagB"/>
    <property type="match status" value="1"/>
</dbReference>
<dbReference type="InterPro" id="IPR012944">
    <property type="entry name" value="SusD_RagB_dom"/>
</dbReference>
<evidence type="ECO:0000256" key="1">
    <source>
        <dbReference type="ARBA" id="ARBA00004442"/>
    </source>
</evidence>
<name>A0ABV2TBJ8_9BACT</name>
<comment type="caution">
    <text evidence="8">The sequence shown here is derived from an EMBL/GenBank/DDBJ whole genome shotgun (WGS) entry which is preliminary data.</text>
</comment>
<evidence type="ECO:0000256" key="5">
    <source>
        <dbReference type="ARBA" id="ARBA00023237"/>
    </source>
</evidence>
<organism evidence="8 9">
    <name type="scientific">Chitinophaga defluvii</name>
    <dbReference type="NCBI Taxonomy" id="3163343"/>
    <lineage>
        <taxon>Bacteria</taxon>
        <taxon>Pseudomonadati</taxon>
        <taxon>Bacteroidota</taxon>
        <taxon>Chitinophagia</taxon>
        <taxon>Chitinophagales</taxon>
        <taxon>Chitinophagaceae</taxon>
        <taxon>Chitinophaga</taxon>
    </lineage>
</organism>
<dbReference type="InterPro" id="IPR011990">
    <property type="entry name" value="TPR-like_helical_dom_sf"/>
</dbReference>
<reference evidence="8 9" key="1">
    <citation type="submission" date="2024-06" db="EMBL/GenBank/DDBJ databases">
        <title>Chitinophaga defluvii sp. nov., isolated from municipal sewage.</title>
        <authorList>
            <person name="Zhang L."/>
        </authorList>
    </citation>
    <scope>NUCLEOTIDE SEQUENCE [LARGE SCALE GENOMIC DNA]</scope>
    <source>
        <strain evidence="8 9">H8</strain>
    </source>
</reference>
<dbReference type="Proteomes" id="UP001549749">
    <property type="component" value="Unassembled WGS sequence"/>
</dbReference>
<gene>
    <name evidence="8" type="ORF">ABR189_23635</name>
</gene>
<evidence type="ECO:0000256" key="2">
    <source>
        <dbReference type="ARBA" id="ARBA00006275"/>
    </source>
</evidence>
<evidence type="ECO:0000256" key="3">
    <source>
        <dbReference type="ARBA" id="ARBA00022729"/>
    </source>
</evidence>
<evidence type="ECO:0000256" key="4">
    <source>
        <dbReference type="ARBA" id="ARBA00023136"/>
    </source>
</evidence>
<sequence>MRKFLIIFLVLFHLVIAPGCKKDPLDITPDGRITIEDVFKDEILIEAYANSVYNYIRLYGSRYYPNVMLSVFSDESHGSDDPQDSWSNVSQWYGGMLTPSYNPLDAGTNREGGIKWNGQYYEDGWDAIRKANIFLSRIGNVSMADRNKQARLTAEVRLLRAFFYLELIKMYGGLPIVDKQFPDNFDYKELKRNSFEECAAFIVSDCDYAIKEPNLPYRTAIEGERGRFTKSVAYAIKSQVLLYNASPLWNPGNDAGKWQLAAAAGKEAKEALVQNGFVLNADYEKYFQGNSSNTNDRETIFEIKNAEATFGGILFFINGIPTVGAALAGAAPSQELVDGYDMANGEIPITGYNDADHLKPVINTAAGYDDNQPYKDRDPRFYASIWYNQAYYGVINGKQHYVASYLGGEDGLAQLRQRTHNGYYLRKFNDPDLRIGNVGNALWKKFRLAEIYLNYAEAENEASGATPAVYEAVNTVRRRVHMPDLPEDLSKEAMRERIRRERRVELVFEEHRFWDVRRWKILDKTDRLTTGMAWTKQPDGSFTRQRIVVGRRVAWADKYLIFPIPLNELNRLPAFTQNPGW</sequence>
<dbReference type="EMBL" id="JBEXAC010000002">
    <property type="protein sequence ID" value="MET7000404.1"/>
    <property type="molecule type" value="Genomic_DNA"/>
</dbReference>
<keyword evidence="9" id="KW-1185">Reference proteome</keyword>
<keyword evidence="5" id="KW-0998">Cell outer membrane</keyword>
<dbReference type="RefSeq" id="WP_354662963.1">
    <property type="nucleotide sequence ID" value="NZ_JBEXAC010000002.1"/>
</dbReference>
<dbReference type="InterPro" id="IPR033985">
    <property type="entry name" value="SusD-like_N"/>
</dbReference>
<protein>
    <submittedName>
        <fullName evidence="8">RagB/SusD family nutrient uptake outer membrane protein</fullName>
    </submittedName>
</protein>
<dbReference type="Gene3D" id="1.25.40.390">
    <property type="match status" value="1"/>
</dbReference>
<comment type="similarity">
    <text evidence="2">Belongs to the SusD family.</text>
</comment>
<dbReference type="SUPFAM" id="SSF48452">
    <property type="entry name" value="TPR-like"/>
    <property type="match status" value="1"/>
</dbReference>
<evidence type="ECO:0000259" key="7">
    <source>
        <dbReference type="Pfam" id="PF14322"/>
    </source>
</evidence>
<keyword evidence="4" id="KW-0472">Membrane</keyword>
<comment type="subcellular location">
    <subcellularLocation>
        <location evidence="1">Cell outer membrane</location>
    </subcellularLocation>
</comment>
<feature type="domain" description="RagB/SusD" evidence="6">
    <location>
        <begin position="286"/>
        <end position="581"/>
    </location>
</feature>